<protein>
    <submittedName>
        <fullName evidence="2">Uncharacterized protein</fullName>
    </submittedName>
</protein>
<sequence>MNDLFYYTSITLCLGSLSFCAINIFNPPLAKNIIYNTIKGYHYCNYKFKTYLKLLEYENIPMELKNNIEMKKHTKTYIGYKSSDDTTHKCNDPNNYHFQNENFDLMIVIHKNVNDEEFYRILSEKNDVETCDFDKGEVLFLQVEIEQFGKRTSIHEYLSKFYLDKNIILGKPFLEWYLKKFYSMDLMDDYKLHIIDSNVNLFTINNTQCIELSKTENEFKYLIKLI</sequence>
<name>A0A6C0C434_9ZZZZ</name>
<feature type="transmembrane region" description="Helical" evidence="1">
    <location>
        <begin position="6"/>
        <end position="25"/>
    </location>
</feature>
<evidence type="ECO:0000313" key="2">
    <source>
        <dbReference type="EMBL" id="QHS98418.1"/>
    </source>
</evidence>
<organism evidence="2">
    <name type="scientific">viral metagenome</name>
    <dbReference type="NCBI Taxonomy" id="1070528"/>
    <lineage>
        <taxon>unclassified sequences</taxon>
        <taxon>metagenomes</taxon>
        <taxon>organismal metagenomes</taxon>
    </lineage>
</organism>
<keyword evidence="1" id="KW-0472">Membrane</keyword>
<dbReference type="AlphaFoldDB" id="A0A6C0C434"/>
<keyword evidence="1" id="KW-1133">Transmembrane helix</keyword>
<accession>A0A6C0C434</accession>
<dbReference type="EMBL" id="MN739316">
    <property type="protein sequence ID" value="QHS98418.1"/>
    <property type="molecule type" value="Genomic_DNA"/>
</dbReference>
<reference evidence="2" key="1">
    <citation type="journal article" date="2020" name="Nature">
        <title>Giant virus diversity and host interactions through global metagenomics.</title>
        <authorList>
            <person name="Schulz F."/>
            <person name="Roux S."/>
            <person name="Paez-Espino D."/>
            <person name="Jungbluth S."/>
            <person name="Walsh D.A."/>
            <person name="Denef V.J."/>
            <person name="McMahon K.D."/>
            <person name="Konstantinidis K.T."/>
            <person name="Eloe-Fadrosh E.A."/>
            <person name="Kyrpides N.C."/>
            <person name="Woyke T."/>
        </authorList>
    </citation>
    <scope>NUCLEOTIDE SEQUENCE</scope>
    <source>
        <strain evidence="2">GVMAG-M-3300020185-18</strain>
    </source>
</reference>
<proteinExistence type="predicted"/>
<keyword evidence="1" id="KW-0812">Transmembrane</keyword>
<evidence type="ECO:0000256" key="1">
    <source>
        <dbReference type="SAM" id="Phobius"/>
    </source>
</evidence>